<keyword evidence="7" id="KW-1133">Transmembrane helix</keyword>
<keyword evidence="7" id="KW-0812">Transmembrane</keyword>
<dbReference type="PANTHER" id="PTHR37823:SF1">
    <property type="entry name" value="CYTOCHROME C-553-LIKE"/>
    <property type="match status" value="1"/>
</dbReference>
<evidence type="ECO:0000256" key="4">
    <source>
        <dbReference type="ARBA" id="ARBA00022982"/>
    </source>
</evidence>
<evidence type="ECO:0000256" key="3">
    <source>
        <dbReference type="ARBA" id="ARBA00022723"/>
    </source>
</evidence>
<keyword evidence="3 6" id="KW-0479">Metal-binding</keyword>
<evidence type="ECO:0000256" key="6">
    <source>
        <dbReference type="PROSITE-ProRule" id="PRU00433"/>
    </source>
</evidence>
<gene>
    <name evidence="9" type="ORF">ACFOZ9_13450</name>
</gene>
<evidence type="ECO:0000256" key="5">
    <source>
        <dbReference type="ARBA" id="ARBA00023004"/>
    </source>
</evidence>
<dbReference type="InterPro" id="IPR051811">
    <property type="entry name" value="Cytochrome_c550/c551-like"/>
</dbReference>
<dbReference type="InterPro" id="IPR009056">
    <property type="entry name" value="Cyt_c-like_dom"/>
</dbReference>
<evidence type="ECO:0000256" key="7">
    <source>
        <dbReference type="SAM" id="Phobius"/>
    </source>
</evidence>
<organism evidence="9 10">
    <name type="scientific">Deinococcus navajonensis</name>
    <dbReference type="NCBI Taxonomy" id="309884"/>
    <lineage>
        <taxon>Bacteria</taxon>
        <taxon>Thermotogati</taxon>
        <taxon>Deinococcota</taxon>
        <taxon>Deinococci</taxon>
        <taxon>Deinococcales</taxon>
        <taxon>Deinococcaceae</taxon>
        <taxon>Deinococcus</taxon>
    </lineage>
</organism>
<accession>A0ABV8XNQ4</accession>
<evidence type="ECO:0000256" key="2">
    <source>
        <dbReference type="ARBA" id="ARBA00022617"/>
    </source>
</evidence>
<dbReference type="SUPFAM" id="SSF46626">
    <property type="entry name" value="Cytochrome c"/>
    <property type="match status" value="1"/>
</dbReference>
<keyword evidence="4" id="KW-0249">Electron transport</keyword>
<reference evidence="10" key="1">
    <citation type="journal article" date="2019" name="Int. J. Syst. Evol. Microbiol.">
        <title>The Global Catalogue of Microorganisms (GCM) 10K type strain sequencing project: providing services to taxonomists for standard genome sequencing and annotation.</title>
        <authorList>
            <consortium name="The Broad Institute Genomics Platform"/>
            <consortium name="The Broad Institute Genome Sequencing Center for Infectious Disease"/>
            <person name="Wu L."/>
            <person name="Ma J."/>
        </authorList>
    </citation>
    <scope>NUCLEOTIDE SEQUENCE [LARGE SCALE GENOMIC DNA]</scope>
    <source>
        <strain evidence="10">CCUG 56029</strain>
    </source>
</reference>
<feature type="transmembrane region" description="Helical" evidence="7">
    <location>
        <begin position="12"/>
        <end position="30"/>
    </location>
</feature>
<evidence type="ECO:0000259" key="8">
    <source>
        <dbReference type="PROSITE" id="PS51007"/>
    </source>
</evidence>
<protein>
    <submittedName>
        <fullName evidence="9">C-type cytochrome</fullName>
    </submittedName>
</protein>
<dbReference type="Pfam" id="PF13442">
    <property type="entry name" value="Cytochrome_CBB3"/>
    <property type="match status" value="1"/>
</dbReference>
<keyword evidence="1" id="KW-0813">Transport</keyword>
<proteinExistence type="predicted"/>
<keyword evidence="10" id="KW-1185">Reference proteome</keyword>
<dbReference type="InterPro" id="IPR036909">
    <property type="entry name" value="Cyt_c-like_dom_sf"/>
</dbReference>
<evidence type="ECO:0000313" key="9">
    <source>
        <dbReference type="EMBL" id="MFC4427216.1"/>
    </source>
</evidence>
<keyword evidence="7" id="KW-0472">Membrane</keyword>
<dbReference type="PROSITE" id="PS51007">
    <property type="entry name" value="CYTC"/>
    <property type="match status" value="1"/>
</dbReference>
<name>A0ABV8XNQ4_9DEIO</name>
<dbReference type="RefSeq" id="WP_380040480.1">
    <property type="nucleotide sequence ID" value="NZ_JBHSEH010000019.1"/>
</dbReference>
<keyword evidence="2 6" id="KW-0349">Heme</keyword>
<evidence type="ECO:0000313" key="10">
    <source>
        <dbReference type="Proteomes" id="UP001595998"/>
    </source>
</evidence>
<dbReference type="EMBL" id="JBHSEH010000019">
    <property type="protein sequence ID" value="MFC4427216.1"/>
    <property type="molecule type" value="Genomic_DNA"/>
</dbReference>
<sequence>MTDGPSFSGREIAAVVSFTVLAAVIGVTSYRAGLNLSGNAGGAQMQAASGPAPVNGQALFASNCAGCHGGQAQGGVGPALLDAKTWTTAAFNDSVLHGKHPSGRELAPVMPRFAQTGLDGAPPAPEQIEAIHAFVKGL</sequence>
<dbReference type="Proteomes" id="UP001595998">
    <property type="component" value="Unassembled WGS sequence"/>
</dbReference>
<dbReference type="Gene3D" id="1.10.760.10">
    <property type="entry name" value="Cytochrome c-like domain"/>
    <property type="match status" value="1"/>
</dbReference>
<keyword evidence="5 6" id="KW-0408">Iron</keyword>
<feature type="domain" description="Cytochrome c" evidence="8">
    <location>
        <begin position="51"/>
        <end position="138"/>
    </location>
</feature>
<comment type="caution">
    <text evidence="9">The sequence shown here is derived from an EMBL/GenBank/DDBJ whole genome shotgun (WGS) entry which is preliminary data.</text>
</comment>
<evidence type="ECO:0000256" key="1">
    <source>
        <dbReference type="ARBA" id="ARBA00022448"/>
    </source>
</evidence>
<dbReference type="PANTHER" id="PTHR37823">
    <property type="entry name" value="CYTOCHROME C-553-LIKE"/>
    <property type="match status" value="1"/>
</dbReference>